<comment type="caution">
    <text evidence="2">The sequence shown here is derived from an EMBL/GenBank/DDBJ whole genome shotgun (WGS) entry which is preliminary data.</text>
</comment>
<evidence type="ECO:0000313" key="3">
    <source>
        <dbReference type="Proteomes" id="UP001378592"/>
    </source>
</evidence>
<feature type="compositionally biased region" description="Basic and acidic residues" evidence="1">
    <location>
        <begin position="1"/>
        <end position="10"/>
    </location>
</feature>
<proteinExistence type="predicted"/>
<reference evidence="2 3" key="1">
    <citation type="submission" date="2024-03" db="EMBL/GenBank/DDBJ databases">
        <title>The genome assembly and annotation of the cricket Gryllus longicercus Weissman &amp; Gray.</title>
        <authorList>
            <person name="Szrajer S."/>
            <person name="Gray D."/>
            <person name="Ylla G."/>
        </authorList>
    </citation>
    <scope>NUCLEOTIDE SEQUENCE [LARGE SCALE GENOMIC DNA]</scope>
    <source>
        <strain evidence="2">DAG 2021-001</strain>
        <tissue evidence="2">Whole body minus gut</tissue>
    </source>
</reference>
<keyword evidence="3" id="KW-1185">Reference proteome</keyword>
<sequence length="116" mass="12797">MAEVKGEYEVRFLSPPVRKEKKGKEEAEEKRDPSRRWGTTPDQRTNGRSRWDRRGGAGAVATSGTEPCGGGGRDGGRGGGEAGAQAGLGRAWPEFERKEMRIRSDYKLIRELYSAV</sequence>
<dbReference type="AlphaFoldDB" id="A0AAN9V6C0"/>
<name>A0AAN9V6C0_9ORTH</name>
<dbReference type="EMBL" id="JAZDUA010000813">
    <property type="protein sequence ID" value="KAK7789189.1"/>
    <property type="molecule type" value="Genomic_DNA"/>
</dbReference>
<dbReference type="Proteomes" id="UP001378592">
    <property type="component" value="Unassembled WGS sequence"/>
</dbReference>
<feature type="region of interest" description="Disordered" evidence="1">
    <location>
        <begin position="1"/>
        <end position="87"/>
    </location>
</feature>
<accession>A0AAN9V6C0</accession>
<protein>
    <submittedName>
        <fullName evidence="2">Uncharacterized protein</fullName>
    </submittedName>
</protein>
<evidence type="ECO:0000313" key="2">
    <source>
        <dbReference type="EMBL" id="KAK7789189.1"/>
    </source>
</evidence>
<feature type="compositionally biased region" description="Basic and acidic residues" evidence="1">
    <location>
        <begin position="22"/>
        <end position="35"/>
    </location>
</feature>
<evidence type="ECO:0000256" key="1">
    <source>
        <dbReference type="SAM" id="MobiDB-lite"/>
    </source>
</evidence>
<feature type="compositionally biased region" description="Gly residues" evidence="1">
    <location>
        <begin position="67"/>
        <end position="82"/>
    </location>
</feature>
<organism evidence="2 3">
    <name type="scientific">Gryllus longicercus</name>
    <dbReference type="NCBI Taxonomy" id="2509291"/>
    <lineage>
        <taxon>Eukaryota</taxon>
        <taxon>Metazoa</taxon>
        <taxon>Ecdysozoa</taxon>
        <taxon>Arthropoda</taxon>
        <taxon>Hexapoda</taxon>
        <taxon>Insecta</taxon>
        <taxon>Pterygota</taxon>
        <taxon>Neoptera</taxon>
        <taxon>Polyneoptera</taxon>
        <taxon>Orthoptera</taxon>
        <taxon>Ensifera</taxon>
        <taxon>Gryllidea</taxon>
        <taxon>Grylloidea</taxon>
        <taxon>Gryllidae</taxon>
        <taxon>Gryllinae</taxon>
        <taxon>Gryllus</taxon>
    </lineage>
</organism>
<gene>
    <name evidence="2" type="ORF">R5R35_013501</name>
</gene>